<evidence type="ECO:0000313" key="1">
    <source>
        <dbReference type="EMBL" id="ABB28560.1"/>
    </source>
</evidence>
<dbReference type="KEGG" id="cch:Cag_1300"/>
<dbReference type="SUPFAM" id="SSF46785">
    <property type="entry name" value="Winged helix' DNA-binding domain"/>
    <property type="match status" value="1"/>
</dbReference>
<dbReference type="InterPro" id="IPR036390">
    <property type="entry name" value="WH_DNA-bd_sf"/>
</dbReference>
<dbReference type="STRING" id="340177.Cag_1300"/>
<gene>
    <name evidence="1" type="ordered locus">Cag_1300</name>
</gene>
<sequence length="186" mass="20845">MLQVSRKFEYGLHAITYLATKGQNRVVTVKELSEELGFSQEFLSKAMQSLKKAGITKSVQGLRGGFRLIKPITEITVADIAVATEGEPHLVQCNISAERCHVYATCQHKAFMNTLQHKIHELLATTTIVALLEQCDIPFTPYTLIIDTEETEKMEDGEESLEDMESSKPIIPFSPLYYAPVKTHSK</sequence>
<proteinExistence type="predicted"/>
<dbReference type="OrthoDB" id="9808360at2"/>
<reference evidence="1" key="1">
    <citation type="submission" date="2005-08" db="EMBL/GenBank/DDBJ databases">
        <title>Complete sequence of Chlorobium chlorochromatii CaD3.</title>
        <authorList>
            <person name="Copeland A."/>
            <person name="Lucas S."/>
            <person name="Lapidus A."/>
            <person name="Barry K."/>
            <person name="Detter J.C."/>
            <person name="Glavina T."/>
            <person name="Hammon N."/>
            <person name="Israni S."/>
            <person name="Pitluck S."/>
            <person name="Bryant D."/>
            <person name="Schmutz J."/>
            <person name="Larimer F."/>
            <person name="Land M."/>
            <person name="Kyrpides N."/>
            <person name="Ivanova N."/>
            <person name="Richardson P."/>
        </authorList>
    </citation>
    <scope>NUCLEOTIDE SEQUENCE [LARGE SCALE GENOMIC DNA]</scope>
    <source>
        <strain evidence="1">CaD3</strain>
    </source>
</reference>
<dbReference type="GO" id="GO:0003700">
    <property type="term" value="F:DNA-binding transcription factor activity"/>
    <property type="evidence" value="ECO:0007669"/>
    <property type="project" value="TreeGrafter"/>
</dbReference>
<dbReference type="Gene3D" id="1.10.10.10">
    <property type="entry name" value="Winged helix-like DNA-binding domain superfamily/Winged helix DNA-binding domain"/>
    <property type="match status" value="1"/>
</dbReference>
<dbReference type="HOGENOM" id="CLU_107144_1_2_10"/>
<protein>
    <submittedName>
        <fullName evidence="1">Transcriptional regulator, BadM/Rrf2 family</fullName>
    </submittedName>
</protein>
<dbReference type="AlphaFoldDB" id="Q3AR15"/>
<dbReference type="PROSITE" id="PS01332">
    <property type="entry name" value="HTH_RRF2_1"/>
    <property type="match status" value="1"/>
</dbReference>
<dbReference type="eggNOG" id="COG1959">
    <property type="taxonomic scope" value="Bacteria"/>
</dbReference>
<dbReference type="GO" id="GO:0005829">
    <property type="term" value="C:cytosol"/>
    <property type="evidence" value="ECO:0007669"/>
    <property type="project" value="TreeGrafter"/>
</dbReference>
<dbReference type="NCBIfam" id="TIGR00738">
    <property type="entry name" value="rrf2_super"/>
    <property type="match status" value="1"/>
</dbReference>
<dbReference type="PROSITE" id="PS51197">
    <property type="entry name" value="HTH_RRF2_2"/>
    <property type="match status" value="1"/>
</dbReference>
<dbReference type="EMBL" id="CP000108">
    <property type="protein sequence ID" value="ABB28560.1"/>
    <property type="molecule type" value="Genomic_DNA"/>
</dbReference>
<dbReference type="InterPro" id="IPR030489">
    <property type="entry name" value="TR_Rrf2-type_CS"/>
</dbReference>
<accession>Q3AR15</accession>
<dbReference type="InterPro" id="IPR000944">
    <property type="entry name" value="Tscrpt_reg_Rrf2"/>
</dbReference>
<organism evidence="1">
    <name type="scientific">Chlorobium chlorochromatii (strain CaD3)</name>
    <dbReference type="NCBI Taxonomy" id="340177"/>
    <lineage>
        <taxon>Bacteria</taxon>
        <taxon>Pseudomonadati</taxon>
        <taxon>Chlorobiota</taxon>
        <taxon>Chlorobiia</taxon>
        <taxon>Chlorobiales</taxon>
        <taxon>Chlorobiaceae</taxon>
        <taxon>Chlorobium/Pelodictyon group</taxon>
        <taxon>Chlorobium</taxon>
    </lineage>
</organism>
<dbReference type="PANTHER" id="PTHR33221:SF13">
    <property type="entry name" value="TRANSCRIPTIONAL REGULATOR-RELATED"/>
    <property type="match status" value="1"/>
</dbReference>
<dbReference type="Pfam" id="PF02082">
    <property type="entry name" value="Rrf2"/>
    <property type="match status" value="1"/>
</dbReference>
<dbReference type="PANTHER" id="PTHR33221">
    <property type="entry name" value="WINGED HELIX-TURN-HELIX TRANSCRIPTIONAL REGULATOR, RRF2 FAMILY"/>
    <property type="match status" value="1"/>
</dbReference>
<dbReference type="InterPro" id="IPR036388">
    <property type="entry name" value="WH-like_DNA-bd_sf"/>
</dbReference>
<name>Q3AR15_CHLCH</name>